<dbReference type="CDD" id="cd02909">
    <property type="entry name" value="cupin_pirin_N"/>
    <property type="match status" value="1"/>
</dbReference>
<dbReference type="AlphaFoldDB" id="Q8PT16"/>
<name>Q8PT16_METMA</name>
<sequence>MFPYGGNVFQEVVIMVDNLRKIRKIRKSIPTIEGAGVHLKRAFGFQHVPAFDPFLLFDEFRSEKPEEYSMGFPWHPHRGIETITYVLKGEIRHKDSLGNSGIIRSGEVQWMTAGSGIVHQEMPHGDENRALWGFQLWANLPAAHKMMKPRYREIKINRIPELFMGKGLKVRIICGEVNGVEGPVRGIVTDPEYLDVAVPPEEKFFHITVPGYTVFAYIIEGSGHFDREKGACAFEVEGGRYLDQAEDCIIDKESLVLYGDGDSVEVTAGDKGVRFLLISGKPIGEPVAWYGPVVMNTKEELRVAFEEYRQGSFTRYREKRK</sequence>
<dbReference type="InterPro" id="IPR012093">
    <property type="entry name" value="Pirin"/>
</dbReference>
<dbReference type="Proteomes" id="UP000000595">
    <property type="component" value="Chromosome"/>
</dbReference>
<evidence type="ECO:0000256" key="1">
    <source>
        <dbReference type="ARBA" id="ARBA00008416"/>
    </source>
</evidence>
<accession>Q8PT16</accession>
<dbReference type="Pfam" id="PF05726">
    <property type="entry name" value="Pirin_C"/>
    <property type="match status" value="1"/>
</dbReference>
<gene>
    <name evidence="5" type="ordered locus">MM_2907</name>
</gene>
<protein>
    <submittedName>
        <fullName evidence="5">Pirin</fullName>
    </submittedName>
</protein>
<dbReference type="SUPFAM" id="SSF51182">
    <property type="entry name" value="RmlC-like cupins"/>
    <property type="match status" value="1"/>
</dbReference>
<dbReference type="eggNOG" id="arCOG02935">
    <property type="taxonomic scope" value="Archaea"/>
</dbReference>
<organism evidence="5 6">
    <name type="scientific">Methanosarcina mazei (strain ATCC BAA-159 / DSM 3647 / Goe1 / Go1 / JCM 11833 / OCM 88)</name>
    <name type="common">Methanosarcina frisia</name>
    <dbReference type="NCBI Taxonomy" id="192952"/>
    <lineage>
        <taxon>Archaea</taxon>
        <taxon>Methanobacteriati</taxon>
        <taxon>Methanobacteriota</taxon>
        <taxon>Stenosarchaea group</taxon>
        <taxon>Methanomicrobia</taxon>
        <taxon>Methanosarcinales</taxon>
        <taxon>Methanosarcinaceae</taxon>
        <taxon>Methanosarcina</taxon>
    </lineage>
</organism>
<reference evidence="5 6" key="1">
    <citation type="journal article" date="2002" name="J. Mol. Microbiol. Biotechnol.">
        <title>The genome of Methanosarcina mazei: evidence for lateral gene transfer between Bacteria and Archaea.</title>
        <authorList>
            <person name="Deppenmeier U."/>
            <person name="Johann A."/>
            <person name="Hartsch T."/>
            <person name="Merkl R."/>
            <person name="Schmitz R.A."/>
            <person name="Martinez-Arias R."/>
            <person name="Henne A."/>
            <person name="Wiezer A."/>
            <person name="Baumer S."/>
            <person name="Jacobi C."/>
            <person name="Bruggemann H."/>
            <person name="Lienard T."/>
            <person name="Christmann A."/>
            <person name="Bomeke M."/>
            <person name="Steckel S."/>
            <person name="Bhattacharyya A."/>
            <person name="Lykidis A."/>
            <person name="Overbeek R."/>
            <person name="Klenk H.P."/>
            <person name="Gunsalus R.P."/>
            <person name="Fritz H.J."/>
            <person name="Gottschalk G."/>
        </authorList>
    </citation>
    <scope>NUCLEOTIDE SEQUENCE [LARGE SCALE GENOMIC DNA]</scope>
    <source>
        <strain evidence="6">ATCC BAA-159 / DSM 3647 / Goe1 / Go1 / JCM 11833 / OCM 88</strain>
    </source>
</reference>
<evidence type="ECO:0000259" key="3">
    <source>
        <dbReference type="Pfam" id="PF02678"/>
    </source>
</evidence>
<proteinExistence type="inferred from homology"/>
<dbReference type="HOGENOM" id="CLU_045717_5_0_2"/>
<evidence type="ECO:0000313" key="6">
    <source>
        <dbReference type="Proteomes" id="UP000000595"/>
    </source>
</evidence>
<feature type="domain" description="Pirin N-terminal" evidence="3">
    <location>
        <begin position="37"/>
        <end position="137"/>
    </location>
</feature>
<dbReference type="KEGG" id="mma:MM_2907"/>
<feature type="domain" description="Pirin C-terminal" evidence="4">
    <location>
        <begin position="193"/>
        <end position="313"/>
    </location>
</feature>
<dbReference type="PATRIC" id="fig|192952.21.peg.3358"/>
<dbReference type="InterPro" id="IPR008778">
    <property type="entry name" value="Pirin_C_dom"/>
</dbReference>
<dbReference type="Gene3D" id="2.60.120.10">
    <property type="entry name" value="Jelly Rolls"/>
    <property type="match status" value="2"/>
</dbReference>
<dbReference type="CDD" id="cd02247">
    <property type="entry name" value="cupin_pirin_C"/>
    <property type="match status" value="1"/>
</dbReference>
<dbReference type="Pfam" id="PF02678">
    <property type="entry name" value="Pirin"/>
    <property type="match status" value="1"/>
</dbReference>
<evidence type="ECO:0000256" key="2">
    <source>
        <dbReference type="RuleBase" id="RU003457"/>
    </source>
</evidence>
<dbReference type="PIRSF" id="PIRSF006232">
    <property type="entry name" value="Pirin"/>
    <property type="match status" value="1"/>
</dbReference>
<dbReference type="InterPro" id="IPR003829">
    <property type="entry name" value="Pirin_N_dom"/>
</dbReference>
<dbReference type="InterPro" id="IPR014710">
    <property type="entry name" value="RmlC-like_jellyroll"/>
</dbReference>
<dbReference type="InterPro" id="IPR011051">
    <property type="entry name" value="RmlC_Cupin_sf"/>
</dbReference>
<evidence type="ECO:0000259" key="4">
    <source>
        <dbReference type="Pfam" id="PF05726"/>
    </source>
</evidence>
<dbReference type="PANTHER" id="PTHR13903">
    <property type="entry name" value="PIRIN-RELATED"/>
    <property type="match status" value="1"/>
</dbReference>
<dbReference type="EMBL" id="AE008384">
    <property type="protein sequence ID" value="AAM32603.1"/>
    <property type="molecule type" value="Genomic_DNA"/>
</dbReference>
<comment type="similarity">
    <text evidence="1 2">Belongs to the pirin family.</text>
</comment>
<evidence type="ECO:0000313" key="5">
    <source>
        <dbReference type="EMBL" id="AAM32603.1"/>
    </source>
</evidence>
<dbReference type="PANTHER" id="PTHR13903:SF8">
    <property type="entry name" value="PIRIN"/>
    <property type="match status" value="1"/>
</dbReference>